<evidence type="ECO:0000313" key="8">
    <source>
        <dbReference type="Proteomes" id="UP001050691"/>
    </source>
</evidence>
<evidence type="ECO:0000259" key="5">
    <source>
        <dbReference type="Pfam" id="PF16573"/>
    </source>
</evidence>
<evidence type="ECO:0000256" key="2">
    <source>
        <dbReference type="ARBA" id="ARBA00019824"/>
    </source>
</evidence>
<dbReference type="InterPro" id="IPR032319">
    <property type="entry name" value="CLP1_P"/>
</dbReference>
<dbReference type="PANTHER" id="PTHR12755">
    <property type="entry name" value="CLEAVAGE/POLYADENYLATION FACTOR IA SUBUNIT CLP1P"/>
    <property type="match status" value="1"/>
</dbReference>
<proteinExistence type="predicted"/>
<dbReference type="AlphaFoldDB" id="A0AAV5AKW3"/>
<dbReference type="PANTHER" id="PTHR12755:SF6">
    <property type="entry name" value="POLYRIBONUCLEOTIDE 5'-HYDROXYL-KINASE CLP1"/>
    <property type="match status" value="1"/>
</dbReference>
<comment type="caution">
    <text evidence="7">The sequence shown here is derived from an EMBL/GenBank/DDBJ whole genome shotgun (WGS) entry which is preliminary data.</text>
</comment>
<dbReference type="Pfam" id="PF16575">
    <property type="entry name" value="CLP1_P"/>
    <property type="match status" value="1"/>
</dbReference>
<dbReference type="SUPFAM" id="SSF52540">
    <property type="entry name" value="P-loop containing nucleoside triphosphate hydrolases"/>
    <property type="match status" value="2"/>
</dbReference>
<dbReference type="GO" id="GO:0006388">
    <property type="term" value="P:tRNA splicing, via endonucleolytic cleavage and ligation"/>
    <property type="evidence" value="ECO:0007669"/>
    <property type="project" value="TreeGrafter"/>
</dbReference>
<evidence type="ECO:0000313" key="7">
    <source>
        <dbReference type="EMBL" id="GJJ12565.1"/>
    </source>
</evidence>
<dbReference type="InterPro" id="IPR032324">
    <property type="entry name" value="Clp1_N"/>
</dbReference>
<sequence length="290" mass="32682">MELNSETNEDRKEWKLEPGTEYRFELDINSSVLIRVSRPSTEYVSEETAMMAYANLHLVFEQMRIKARRAQKESRDAANNIEKQYPRILILGPENSGKTTACKVLANYAARTGQRWTPMLVNLDPNEGAWTIPGTISATPLNMPIPTSSPAYPLGSSATSAPTAITSFALLPIVYWFGHVEMRRNLKLMEKHLHLLAGKVNARFRNDPLGCRIFLILMLVINFRKMPGACGGLIIDTPAGYSTPSTKSGERYPFIRACVDHFKGWDMSIVIFPFILTSFPHSECDNCYWA</sequence>
<dbReference type="Pfam" id="PF16573">
    <property type="entry name" value="CLP1_N"/>
    <property type="match status" value="1"/>
</dbReference>
<protein>
    <recommendedName>
        <fullName evidence="2">Polynucleotide 5'-hydroxyl-kinase GRC3</fullName>
    </recommendedName>
    <alternativeName>
        <fullName evidence="1">Polynucleotide 5'-hydroxyl-kinase grc3</fullName>
    </alternativeName>
</protein>
<keyword evidence="8" id="KW-1185">Reference proteome</keyword>
<evidence type="ECO:0000259" key="6">
    <source>
        <dbReference type="Pfam" id="PF16575"/>
    </source>
</evidence>
<evidence type="ECO:0000256" key="3">
    <source>
        <dbReference type="ARBA" id="ARBA00022741"/>
    </source>
</evidence>
<dbReference type="InterPro" id="IPR045116">
    <property type="entry name" value="Clp1/Grc3"/>
</dbReference>
<evidence type="ECO:0000256" key="1">
    <source>
        <dbReference type="ARBA" id="ARBA00018706"/>
    </source>
</evidence>
<keyword evidence="3" id="KW-0547">Nucleotide-binding</keyword>
<dbReference type="Gene3D" id="3.40.50.300">
    <property type="entry name" value="P-loop containing nucleotide triphosphate hydrolases"/>
    <property type="match status" value="1"/>
</dbReference>
<dbReference type="GO" id="GO:0005634">
    <property type="term" value="C:nucleus"/>
    <property type="evidence" value="ECO:0007669"/>
    <property type="project" value="TreeGrafter"/>
</dbReference>
<dbReference type="GO" id="GO:0051731">
    <property type="term" value="F:polynucleotide 5'-hydroxyl-kinase activity"/>
    <property type="evidence" value="ECO:0007669"/>
    <property type="project" value="InterPro"/>
</dbReference>
<keyword evidence="4" id="KW-0067">ATP-binding</keyword>
<evidence type="ECO:0000256" key="4">
    <source>
        <dbReference type="ARBA" id="ARBA00022840"/>
    </source>
</evidence>
<dbReference type="GO" id="GO:0005524">
    <property type="term" value="F:ATP binding"/>
    <property type="evidence" value="ECO:0007669"/>
    <property type="project" value="UniProtKB-KW"/>
</dbReference>
<dbReference type="InterPro" id="IPR027417">
    <property type="entry name" value="P-loop_NTPase"/>
</dbReference>
<accession>A0AAV5AKW3</accession>
<dbReference type="Proteomes" id="UP001050691">
    <property type="component" value="Unassembled WGS sequence"/>
</dbReference>
<gene>
    <name evidence="7" type="ORF">Clacol_006808</name>
</gene>
<reference evidence="7" key="1">
    <citation type="submission" date="2021-10" db="EMBL/GenBank/DDBJ databases">
        <title>De novo Genome Assembly of Clathrus columnatus (Basidiomycota, Fungi) Using Illumina and Nanopore Sequence Data.</title>
        <authorList>
            <person name="Ogiso-Tanaka E."/>
            <person name="Itagaki H."/>
            <person name="Hosoya T."/>
            <person name="Hosaka K."/>
        </authorList>
    </citation>
    <scope>NUCLEOTIDE SEQUENCE</scope>
    <source>
        <strain evidence="7">MO-923</strain>
    </source>
</reference>
<feature type="domain" description="Clp1 P-loop" evidence="6">
    <location>
        <begin position="92"/>
        <end position="207"/>
    </location>
</feature>
<dbReference type="EMBL" id="BPWL01000007">
    <property type="protein sequence ID" value="GJJ12565.1"/>
    <property type="molecule type" value="Genomic_DNA"/>
</dbReference>
<feature type="domain" description="Clp1 N-terminal" evidence="5">
    <location>
        <begin position="37"/>
        <end position="67"/>
    </location>
</feature>
<name>A0AAV5AKW3_9AGAM</name>
<organism evidence="7 8">
    <name type="scientific">Clathrus columnatus</name>
    <dbReference type="NCBI Taxonomy" id="1419009"/>
    <lineage>
        <taxon>Eukaryota</taxon>
        <taxon>Fungi</taxon>
        <taxon>Dikarya</taxon>
        <taxon>Basidiomycota</taxon>
        <taxon>Agaricomycotina</taxon>
        <taxon>Agaricomycetes</taxon>
        <taxon>Phallomycetidae</taxon>
        <taxon>Phallales</taxon>
        <taxon>Clathraceae</taxon>
        <taxon>Clathrus</taxon>
    </lineage>
</organism>